<dbReference type="Proteomes" id="UP001500325">
    <property type="component" value="Unassembled WGS sequence"/>
</dbReference>
<keyword evidence="1" id="KW-1133">Transmembrane helix</keyword>
<feature type="transmembrane region" description="Helical" evidence="1">
    <location>
        <begin position="6"/>
        <end position="27"/>
    </location>
</feature>
<keyword evidence="1" id="KW-0472">Membrane</keyword>
<sequence>MMGAGGMGLFWVWPLLIVVGLGLLAYLGYQRAQGGTRGDEQSGNGAGGEARRILDERFARGEIDEEEYRRRRTMLG</sequence>
<reference evidence="4" key="1">
    <citation type="journal article" date="2019" name="Int. J. Syst. Evol. Microbiol.">
        <title>The Global Catalogue of Microorganisms (GCM) 10K type strain sequencing project: providing services to taxonomists for standard genome sequencing and annotation.</title>
        <authorList>
            <consortium name="The Broad Institute Genomics Platform"/>
            <consortium name="The Broad Institute Genome Sequencing Center for Infectious Disease"/>
            <person name="Wu L."/>
            <person name="Ma J."/>
        </authorList>
    </citation>
    <scope>NUCLEOTIDE SEQUENCE [LARGE SCALE GENOMIC DNA]</scope>
    <source>
        <strain evidence="4">JCM 18055</strain>
    </source>
</reference>
<evidence type="ECO:0000259" key="2">
    <source>
        <dbReference type="Pfam" id="PF09851"/>
    </source>
</evidence>
<evidence type="ECO:0000313" key="4">
    <source>
        <dbReference type="Proteomes" id="UP001500325"/>
    </source>
</evidence>
<keyword evidence="1" id="KW-0812">Transmembrane</keyword>
<organism evidence="3 4">
    <name type="scientific">Pseudonocardia yuanmonensis</name>
    <dbReference type="NCBI Taxonomy" id="1095914"/>
    <lineage>
        <taxon>Bacteria</taxon>
        <taxon>Bacillati</taxon>
        <taxon>Actinomycetota</taxon>
        <taxon>Actinomycetes</taxon>
        <taxon>Pseudonocardiales</taxon>
        <taxon>Pseudonocardiaceae</taxon>
        <taxon>Pseudonocardia</taxon>
    </lineage>
</organism>
<name>A0ABP8WXM3_9PSEU</name>
<dbReference type="InterPro" id="IPR018649">
    <property type="entry name" value="SHOCT"/>
</dbReference>
<protein>
    <recommendedName>
        <fullName evidence="2">SHOCT domain-containing protein</fullName>
    </recommendedName>
</protein>
<dbReference type="EMBL" id="BAABIC010000013">
    <property type="protein sequence ID" value="GAA4697080.1"/>
    <property type="molecule type" value="Genomic_DNA"/>
</dbReference>
<comment type="caution">
    <text evidence="3">The sequence shown here is derived from an EMBL/GenBank/DDBJ whole genome shotgun (WGS) entry which is preliminary data.</text>
</comment>
<keyword evidence="4" id="KW-1185">Reference proteome</keyword>
<proteinExistence type="predicted"/>
<dbReference type="Pfam" id="PF09851">
    <property type="entry name" value="SHOCT"/>
    <property type="match status" value="1"/>
</dbReference>
<feature type="domain" description="SHOCT" evidence="2">
    <location>
        <begin position="50"/>
        <end position="72"/>
    </location>
</feature>
<accession>A0ABP8WXM3</accession>
<evidence type="ECO:0000313" key="3">
    <source>
        <dbReference type="EMBL" id="GAA4697080.1"/>
    </source>
</evidence>
<evidence type="ECO:0000256" key="1">
    <source>
        <dbReference type="SAM" id="Phobius"/>
    </source>
</evidence>
<gene>
    <name evidence="3" type="ORF">GCM10023215_39020</name>
</gene>